<name>M0QE47_9ACTN</name>
<dbReference type="Proteomes" id="UP000011666">
    <property type="component" value="Unassembled WGS sequence"/>
</dbReference>
<accession>M0QE47</accession>
<dbReference type="InterPro" id="IPR015424">
    <property type="entry name" value="PyrdxlP-dep_Trfase"/>
</dbReference>
<dbReference type="InterPro" id="IPR004839">
    <property type="entry name" value="Aminotransferase_I/II_large"/>
</dbReference>
<dbReference type="RefSeq" id="WP_007617471.1">
    <property type="nucleotide sequence ID" value="NZ_BANX01000005.1"/>
</dbReference>
<dbReference type="EMBL" id="BANX01000005">
    <property type="protein sequence ID" value="GAC66845.1"/>
    <property type="molecule type" value="Genomic_DNA"/>
</dbReference>
<keyword evidence="4" id="KW-0456">Lyase</keyword>
<keyword evidence="3" id="KW-0663">Pyridoxal phosphate</keyword>
<dbReference type="PANTHER" id="PTHR43525">
    <property type="entry name" value="PROTEIN MALY"/>
    <property type="match status" value="1"/>
</dbReference>
<dbReference type="AlphaFoldDB" id="M0QE47"/>
<dbReference type="Gene3D" id="3.40.640.10">
    <property type="entry name" value="Type I PLP-dependent aspartate aminotransferase-like (Major domain)"/>
    <property type="match status" value="1"/>
</dbReference>
<dbReference type="InterPro" id="IPR015422">
    <property type="entry name" value="PyrdxlP-dep_Trfase_small"/>
</dbReference>
<keyword evidence="7" id="KW-0032">Aminotransferase</keyword>
<dbReference type="GO" id="GO:0047804">
    <property type="term" value="F:cysteine-S-conjugate beta-lyase activity"/>
    <property type="evidence" value="ECO:0007669"/>
    <property type="project" value="UniProtKB-EC"/>
</dbReference>
<keyword evidence="7" id="KW-0808">Transferase</keyword>
<dbReference type="Gene3D" id="3.90.1150.10">
    <property type="entry name" value="Aspartate Aminotransferase, domain 1"/>
    <property type="match status" value="1"/>
</dbReference>
<evidence type="ECO:0000259" key="6">
    <source>
        <dbReference type="Pfam" id="PF00155"/>
    </source>
</evidence>
<dbReference type="GO" id="GO:0030170">
    <property type="term" value="F:pyridoxal phosphate binding"/>
    <property type="evidence" value="ECO:0007669"/>
    <property type="project" value="InterPro"/>
</dbReference>
<proteinExistence type="inferred from homology"/>
<sequence length="383" mass="40836">MTLPIAPDLAELRSRTSAKWRTYADDVLPLFIAEMDYPLAPVVAEAIVERVRRSDVGYVAGPGHVGVAFAGFAARRWQWEVDPADIRVTTDVSVVIVEALRVAIRPGDGVVLTSPVYPPFFELIPEAGGRIIDVPLVGSGADWRLDLAGIEQAFAGGARAMVLCQPNNPLGLCHPREELAQLAELAAAYGVIVVSDEIHAPLAHPGAQFVPFLSTGEAAREIGIAAHSASKAFNVAGAKCAQFVAVSETTRALLDRMPREVGFRTSLLGAAAAEAAYAFGDEWLDLILGVLGQNLNLLESLLYERVPDVRFHRPSASFLAWLDFRGTELGPDPAAHILDYGQVALHSGPAFGPGGVGFARLNFACAPDVLTEAVDRIGRVVYG</sequence>
<comment type="cofactor">
    <cofactor evidence="1">
        <name>pyridoxal 5'-phosphate</name>
        <dbReference type="ChEBI" id="CHEBI:597326"/>
    </cofactor>
</comment>
<evidence type="ECO:0000256" key="2">
    <source>
        <dbReference type="ARBA" id="ARBA00012224"/>
    </source>
</evidence>
<protein>
    <recommendedName>
        <fullName evidence="2">cysteine-S-conjugate beta-lyase</fullName>
        <ecNumber evidence="2">4.4.1.13</ecNumber>
    </recommendedName>
</protein>
<dbReference type="InterPro" id="IPR015421">
    <property type="entry name" value="PyrdxlP-dep_Trfase_major"/>
</dbReference>
<gene>
    <name evidence="7" type="ORF">GS4_05_00540</name>
</gene>
<dbReference type="eggNOG" id="COG1168">
    <property type="taxonomic scope" value="Bacteria"/>
</dbReference>
<evidence type="ECO:0000256" key="1">
    <source>
        <dbReference type="ARBA" id="ARBA00001933"/>
    </source>
</evidence>
<dbReference type="CDD" id="cd00609">
    <property type="entry name" value="AAT_like"/>
    <property type="match status" value="1"/>
</dbReference>
<evidence type="ECO:0000313" key="8">
    <source>
        <dbReference type="Proteomes" id="UP000011666"/>
    </source>
</evidence>
<dbReference type="EC" id="4.4.1.13" evidence="2"/>
<reference evidence="7 8" key="1">
    <citation type="submission" date="2013-01" db="EMBL/GenBank/DDBJ databases">
        <title>Whole genome shotgun sequence of Gordonia soli NBRC 108243.</title>
        <authorList>
            <person name="Isaki-Nakamura S."/>
            <person name="Hosoyama A."/>
            <person name="Tsuchikane K."/>
            <person name="Ando Y."/>
            <person name="Baba S."/>
            <person name="Ohji S."/>
            <person name="Hamada M."/>
            <person name="Tamura T."/>
            <person name="Yamazoe A."/>
            <person name="Yamazaki S."/>
            <person name="Fujita N."/>
        </authorList>
    </citation>
    <scope>NUCLEOTIDE SEQUENCE [LARGE SCALE GENOMIC DNA]</scope>
    <source>
        <strain evidence="7 8">NBRC 108243</strain>
    </source>
</reference>
<evidence type="ECO:0000313" key="7">
    <source>
        <dbReference type="EMBL" id="GAC66845.1"/>
    </source>
</evidence>
<dbReference type="GO" id="GO:0008483">
    <property type="term" value="F:transaminase activity"/>
    <property type="evidence" value="ECO:0007669"/>
    <property type="project" value="UniProtKB-KW"/>
</dbReference>
<dbReference type="SUPFAM" id="SSF53383">
    <property type="entry name" value="PLP-dependent transferases"/>
    <property type="match status" value="1"/>
</dbReference>
<evidence type="ECO:0000256" key="3">
    <source>
        <dbReference type="ARBA" id="ARBA00022898"/>
    </source>
</evidence>
<dbReference type="OrthoDB" id="3224382at2"/>
<organism evidence="7 8">
    <name type="scientific">Gordonia soli NBRC 108243</name>
    <dbReference type="NCBI Taxonomy" id="1223545"/>
    <lineage>
        <taxon>Bacteria</taxon>
        <taxon>Bacillati</taxon>
        <taxon>Actinomycetota</taxon>
        <taxon>Actinomycetes</taxon>
        <taxon>Mycobacteriales</taxon>
        <taxon>Gordoniaceae</taxon>
        <taxon>Gordonia</taxon>
    </lineage>
</organism>
<dbReference type="InterPro" id="IPR051798">
    <property type="entry name" value="Class-II_PLP-Dep_Aminotrans"/>
</dbReference>
<feature type="domain" description="Aminotransferase class I/classII large" evidence="6">
    <location>
        <begin position="27"/>
        <end position="377"/>
    </location>
</feature>
<evidence type="ECO:0000256" key="5">
    <source>
        <dbReference type="ARBA" id="ARBA00037974"/>
    </source>
</evidence>
<keyword evidence="8" id="KW-1185">Reference proteome</keyword>
<dbReference type="STRING" id="1223545.GS4_05_00540"/>
<dbReference type="PANTHER" id="PTHR43525:SF2">
    <property type="entry name" value="CYSTATHIONINE BETA-LYASE-RELATED"/>
    <property type="match status" value="1"/>
</dbReference>
<dbReference type="Pfam" id="PF00155">
    <property type="entry name" value="Aminotran_1_2"/>
    <property type="match status" value="1"/>
</dbReference>
<comment type="caution">
    <text evidence="7">The sequence shown here is derived from an EMBL/GenBank/DDBJ whole genome shotgun (WGS) entry which is preliminary data.</text>
</comment>
<comment type="similarity">
    <text evidence="5">Belongs to the class-II pyridoxal-phosphate-dependent aminotransferase family. MalY/PatB cystathionine beta-lyase subfamily.</text>
</comment>
<evidence type="ECO:0000256" key="4">
    <source>
        <dbReference type="ARBA" id="ARBA00023239"/>
    </source>
</evidence>